<dbReference type="SUPFAM" id="SSF81301">
    <property type="entry name" value="Nucleotidyltransferase"/>
    <property type="match status" value="1"/>
</dbReference>
<accession>A0A1J5T970</accession>
<feature type="binding site" evidence="10">
    <location>
        <position position="61"/>
    </location>
    <ligand>
        <name>Mg(2+)</name>
        <dbReference type="ChEBI" id="CHEBI:18420"/>
    </ligand>
</feature>
<dbReference type="GO" id="GO:0004810">
    <property type="term" value="F:CCA tRNA nucleotidyltransferase activity"/>
    <property type="evidence" value="ECO:0007669"/>
    <property type="project" value="UniProtKB-UniRule"/>
</dbReference>
<evidence type="ECO:0000313" key="14">
    <source>
        <dbReference type="EMBL" id="OIR16667.1"/>
    </source>
</evidence>
<dbReference type="EC" id="2.7.7.72" evidence="10"/>
<evidence type="ECO:0000256" key="9">
    <source>
        <dbReference type="ARBA" id="ARBA00022884"/>
    </source>
</evidence>
<feature type="binding site" evidence="10">
    <location>
        <position position="59"/>
    </location>
    <ligand>
        <name>Mg(2+)</name>
        <dbReference type="ChEBI" id="CHEBI:18420"/>
    </ligand>
</feature>
<evidence type="ECO:0000256" key="4">
    <source>
        <dbReference type="ARBA" id="ARBA00022723"/>
    </source>
</evidence>
<dbReference type="InterPro" id="IPR043519">
    <property type="entry name" value="NT_sf"/>
</dbReference>
<dbReference type="SUPFAM" id="SSF55003">
    <property type="entry name" value="PAP/Archaeal CCA-adding enzyme, C-terminal domain"/>
    <property type="match status" value="1"/>
</dbReference>
<dbReference type="Proteomes" id="UP000183815">
    <property type="component" value="Unassembled WGS sequence"/>
</dbReference>
<keyword evidence="6 10" id="KW-0692">RNA repair</keyword>
<dbReference type="InterPro" id="IPR048833">
    <property type="entry name" value="CAA_C"/>
</dbReference>
<evidence type="ECO:0000256" key="10">
    <source>
        <dbReference type="HAMAP-Rule" id="MF_01264"/>
    </source>
</evidence>
<dbReference type="Pfam" id="PF01909">
    <property type="entry name" value="NTP_transf_2"/>
    <property type="match status" value="1"/>
</dbReference>
<gene>
    <name evidence="10" type="primary">cca</name>
    <name evidence="14" type="ORF">BEU04_01670</name>
</gene>
<dbReference type="HAMAP" id="MF_01264">
    <property type="entry name" value="CCA_arch"/>
    <property type="match status" value="1"/>
</dbReference>
<keyword evidence="2 10" id="KW-0819">tRNA processing</keyword>
<feature type="binding site" evidence="10">
    <location>
        <position position="149"/>
    </location>
    <ligand>
        <name>ATP</name>
        <dbReference type="ChEBI" id="CHEBI:30616"/>
    </ligand>
</feature>
<dbReference type="InterPro" id="IPR015329">
    <property type="entry name" value="tRNA_NucTransf2"/>
</dbReference>
<feature type="binding site" evidence="10">
    <location>
        <position position="130"/>
    </location>
    <ligand>
        <name>CTP</name>
        <dbReference type="ChEBI" id="CHEBI:37563"/>
    </ligand>
</feature>
<dbReference type="Gene3D" id="3.30.70.590">
    <property type="entry name" value="Poly(A) polymerase predicted RNA binding domain"/>
    <property type="match status" value="1"/>
</dbReference>
<feature type="binding site" evidence="10">
    <location>
        <position position="149"/>
    </location>
    <ligand>
        <name>CTP</name>
        <dbReference type="ChEBI" id="CHEBI:37563"/>
    </ligand>
</feature>
<dbReference type="NCBIfam" id="TIGR03671">
    <property type="entry name" value="cca_archaeal"/>
    <property type="match status" value="1"/>
</dbReference>
<dbReference type="Pfam" id="PF09249">
    <property type="entry name" value="tRNA_NucTransf2"/>
    <property type="match status" value="1"/>
</dbReference>
<dbReference type="GO" id="GO:0005524">
    <property type="term" value="F:ATP binding"/>
    <property type="evidence" value="ECO:0007669"/>
    <property type="project" value="UniProtKB-UniRule"/>
</dbReference>
<evidence type="ECO:0000256" key="6">
    <source>
        <dbReference type="ARBA" id="ARBA00022800"/>
    </source>
</evidence>
<feature type="binding site" evidence="10">
    <location>
        <position position="48"/>
    </location>
    <ligand>
        <name>ATP</name>
        <dbReference type="ChEBI" id="CHEBI:30616"/>
    </ligand>
</feature>
<feature type="binding site" evidence="10">
    <location>
        <position position="130"/>
    </location>
    <ligand>
        <name>ATP</name>
        <dbReference type="ChEBI" id="CHEBI:30616"/>
    </ligand>
</feature>
<evidence type="ECO:0000256" key="2">
    <source>
        <dbReference type="ARBA" id="ARBA00022694"/>
    </source>
</evidence>
<reference evidence="14 15" key="1">
    <citation type="submission" date="2016-08" db="EMBL/GenBank/DDBJ databases">
        <title>New Insights into Marine Group III Euryarchaeota, from dark to light.</title>
        <authorList>
            <person name="Haro-Moreno J.M."/>
            <person name="Rodriguez-Valera F."/>
            <person name="Lopez-Garcia P."/>
            <person name="Moreira D."/>
            <person name="Martin-Cuadrado A.B."/>
        </authorList>
    </citation>
    <scope>NUCLEOTIDE SEQUENCE [LARGE SCALE GENOMIC DNA]</scope>
    <source>
        <strain evidence="14">CG-Bathy1</strain>
    </source>
</reference>
<evidence type="ECO:0000259" key="12">
    <source>
        <dbReference type="Pfam" id="PF09249"/>
    </source>
</evidence>
<dbReference type="InterPro" id="IPR011068">
    <property type="entry name" value="NuclTrfase_I-like_C"/>
</dbReference>
<comment type="subunit">
    <text evidence="10">Homodimer.</text>
</comment>
<evidence type="ECO:0000313" key="15">
    <source>
        <dbReference type="Proteomes" id="UP000183815"/>
    </source>
</evidence>
<proteinExistence type="inferred from homology"/>
<dbReference type="AlphaFoldDB" id="A0A1J5T970"/>
<feature type="domain" description="CCA-adding enzyme C-terminal" evidence="13">
    <location>
        <begin position="263"/>
        <end position="370"/>
    </location>
</feature>
<feature type="binding site" evidence="10">
    <location>
        <position position="51"/>
    </location>
    <ligand>
        <name>CTP</name>
        <dbReference type="ChEBI" id="CHEBI:37563"/>
    </ligand>
</feature>
<keyword evidence="3 10" id="KW-0548">Nucleotidyltransferase</keyword>
<feature type="binding site" evidence="10">
    <location>
        <position position="51"/>
    </location>
    <ligand>
        <name>ATP</name>
        <dbReference type="ChEBI" id="CHEBI:30616"/>
    </ligand>
</feature>
<dbReference type="InterPro" id="IPR002934">
    <property type="entry name" value="Polymerase_NTP_transf_dom"/>
</dbReference>
<dbReference type="InterPro" id="IPR006116">
    <property type="entry name" value="NT_2-5OAS_ClassI-CCAase"/>
</dbReference>
<comment type="catalytic activity">
    <reaction evidence="10">
        <text>a tRNA with a 3' CCA end + 2 CTP + ATP = a tRNA with a 3' CCACCA end + 3 diphosphate</text>
        <dbReference type="Rhea" id="RHEA:76235"/>
        <dbReference type="Rhea" id="RHEA-COMP:10468"/>
        <dbReference type="Rhea" id="RHEA-COMP:18655"/>
        <dbReference type="ChEBI" id="CHEBI:30616"/>
        <dbReference type="ChEBI" id="CHEBI:33019"/>
        <dbReference type="ChEBI" id="CHEBI:37563"/>
        <dbReference type="ChEBI" id="CHEBI:83071"/>
        <dbReference type="ChEBI" id="CHEBI:195187"/>
    </reaction>
</comment>
<sequence>MSDLIEKVKSEIIPQKKEEKEIKEIADKILKKAENEVPEGVEVMLVGSVAKGTFLVDVDIDIFLKFPIDIDLKKEGLDVARRIISNGEEMYASHPYLRGEIEGKFVDIVPCYNIDNVKDLKSAVDRTPFHTEYVKKEMNGMENEIRLTKQFMKGIGAYGASSSVGGFSGYLIEILVIEKNGFEGFIKWLSECKCPLIIHTIGENKHRDIMVMEDPVDSKRNVAASVTVDVLSVAILAAKTFLKNESRSYFFPNHKEKEECGKMTIINLNRPNMDDESALSWLRSEARKIIRNLEDFKIISCEVKINKKATIIIESEIIKRSDKIKHIGPEPWKEGAVDFLVKYPNTSIFEGKMVIAKNPRFETIENAIQDLIPEAEVKSKEIMPKKLPWL</sequence>
<dbReference type="InterPro" id="IPR008229">
    <property type="entry name" value="CCA-adding_arc"/>
</dbReference>
<dbReference type="GO" id="GO:0000287">
    <property type="term" value="F:magnesium ion binding"/>
    <property type="evidence" value="ECO:0007669"/>
    <property type="project" value="UniProtKB-UniRule"/>
</dbReference>
<dbReference type="GO" id="GO:0042245">
    <property type="term" value="P:RNA repair"/>
    <property type="evidence" value="ECO:0007669"/>
    <property type="project" value="UniProtKB-KW"/>
</dbReference>
<comment type="caution">
    <text evidence="14">The sequence shown here is derived from an EMBL/GenBank/DDBJ whole genome shotgun (WGS) entry which is preliminary data.</text>
</comment>
<evidence type="ECO:0000256" key="5">
    <source>
        <dbReference type="ARBA" id="ARBA00022741"/>
    </source>
</evidence>
<organism evidence="14 15">
    <name type="scientific">Marine Group III euryarchaeote CG-Bathy1</name>
    <dbReference type="NCBI Taxonomy" id="1889001"/>
    <lineage>
        <taxon>Archaea</taxon>
        <taxon>Methanobacteriati</taxon>
        <taxon>Thermoplasmatota</taxon>
        <taxon>Thermoplasmata</taxon>
        <taxon>Candidatus Thermoprofundales</taxon>
    </lineage>
</organism>
<keyword evidence="1 10" id="KW-0808">Transferase</keyword>
<dbReference type="EMBL" id="MIYU01000012">
    <property type="protein sequence ID" value="OIR16667.1"/>
    <property type="molecule type" value="Genomic_DNA"/>
</dbReference>
<keyword evidence="4 10" id="KW-0479">Metal-binding</keyword>
<comment type="cofactor">
    <cofactor evidence="10">
        <name>Mg(2+)</name>
        <dbReference type="ChEBI" id="CHEBI:18420"/>
    </cofactor>
</comment>
<evidence type="ECO:0000256" key="8">
    <source>
        <dbReference type="ARBA" id="ARBA00022842"/>
    </source>
</evidence>
<feature type="binding site" evidence="10">
    <location>
        <position position="48"/>
    </location>
    <ligand>
        <name>CTP</name>
        <dbReference type="ChEBI" id="CHEBI:37563"/>
    </ligand>
</feature>
<dbReference type="GO" id="GO:0160016">
    <property type="term" value="F:CCACCA tRNA nucleotidyltransferase activity"/>
    <property type="evidence" value="ECO:0007669"/>
    <property type="project" value="RHEA"/>
</dbReference>
<keyword evidence="8 10" id="KW-0460">Magnesium</keyword>
<feature type="domain" description="tRNA nucleotidyltransferase substrate binding" evidence="12">
    <location>
        <begin position="143"/>
        <end position="251"/>
    </location>
</feature>
<evidence type="ECO:0000256" key="3">
    <source>
        <dbReference type="ARBA" id="ARBA00022695"/>
    </source>
</evidence>
<evidence type="ECO:0000259" key="11">
    <source>
        <dbReference type="Pfam" id="PF01909"/>
    </source>
</evidence>
<dbReference type="GO" id="GO:0000049">
    <property type="term" value="F:tRNA binding"/>
    <property type="evidence" value="ECO:0007669"/>
    <property type="project" value="UniProtKB-UniRule"/>
</dbReference>
<feature type="domain" description="Polymerase nucleotidyl transferase" evidence="11">
    <location>
        <begin position="28"/>
        <end position="130"/>
    </location>
</feature>
<dbReference type="GO" id="GO:0001680">
    <property type="term" value="P:tRNA 3'-terminal CCA addition"/>
    <property type="evidence" value="ECO:0007669"/>
    <property type="project" value="UniProtKB-UniRule"/>
</dbReference>
<protein>
    <recommendedName>
        <fullName evidence="10">CCA-adding enzyme</fullName>
        <ecNumber evidence="10">2.7.7.72</ecNumber>
    </recommendedName>
    <alternativeName>
        <fullName evidence="10">CCA tRNA nucleotidyltransferase</fullName>
    </alternativeName>
    <alternativeName>
        <fullName evidence="10">tRNA CCA-pyrophosphorylase</fullName>
    </alternativeName>
    <alternativeName>
        <fullName evidence="10">tRNA adenylyl-/cytidylyl- transferase</fullName>
    </alternativeName>
    <alternativeName>
        <fullName evidence="10">tRNA nucleotidyltransferase</fullName>
    </alternativeName>
    <alternativeName>
        <fullName evidence="10">tRNA-NT</fullName>
    </alternativeName>
</protein>
<dbReference type="PANTHER" id="PTHR39643">
    <property type="entry name" value="CCA-ADDING ENZYME"/>
    <property type="match status" value="1"/>
</dbReference>
<comment type="miscellaneous">
    <text evidence="10">A single active site specifically recognizes both ATP and CTP and is responsible for their addition.</text>
</comment>
<evidence type="ECO:0000259" key="13">
    <source>
        <dbReference type="Pfam" id="PF21133"/>
    </source>
</evidence>
<feature type="binding site" evidence="10">
    <location>
        <position position="158"/>
    </location>
    <ligand>
        <name>CTP</name>
        <dbReference type="ChEBI" id="CHEBI:37563"/>
    </ligand>
</feature>
<dbReference type="Gene3D" id="1.10.1410.30">
    <property type="entry name" value="CCA tRNA nucleotidyltransferase, domain 2"/>
    <property type="match status" value="1"/>
</dbReference>
<dbReference type="InterPro" id="IPR042090">
    <property type="entry name" value="CCA_tRNA_nucleotrans_2"/>
</dbReference>
<evidence type="ECO:0000256" key="1">
    <source>
        <dbReference type="ARBA" id="ARBA00022679"/>
    </source>
</evidence>
<comment type="similarity">
    <text evidence="10">Belongs to the tRNA nucleotidyltransferase/poly(A) polymerase family. Archaeal CCA-adding enzyme subfamily.</text>
</comment>
<feature type="binding site" evidence="10">
    <location>
        <position position="158"/>
    </location>
    <ligand>
        <name>ATP</name>
        <dbReference type="ChEBI" id="CHEBI:30616"/>
    </ligand>
</feature>
<feature type="binding site" evidence="10">
    <location>
        <position position="107"/>
    </location>
    <ligand>
        <name>Mg(2+)</name>
        <dbReference type="ChEBI" id="CHEBI:18420"/>
    </ligand>
</feature>
<keyword evidence="7 10" id="KW-0067">ATP-binding</keyword>
<comment type="catalytic activity">
    <reaction evidence="10">
        <text>a tRNA precursor + 2 CTP + ATP = a tRNA with a 3' CCA end + 3 diphosphate</text>
        <dbReference type="Rhea" id="RHEA:14433"/>
        <dbReference type="Rhea" id="RHEA-COMP:10465"/>
        <dbReference type="Rhea" id="RHEA-COMP:10468"/>
        <dbReference type="ChEBI" id="CHEBI:30616"/>
        <dbReference type="ChEBI" id="CHEBI:33019"/>
        <dbReference type="ChEBI" id="CHEBI:37563"/>
        <dbReference type="ChEBI" id="CHEBI:74896"/>
        <dbReference type="ChEBI" id="CHEBI:83071"/>
        <dbReference type="EC" id="2.7.7.72"/>
    </reaction>
</comment>
<keyword evidence="5 10" id="KW-0547">Nucleotide-binding</keyword>
<dbReference type="Gene3D" id="3.30.460.10">
    <property type="entry name" value="Beta Polymerase, domain 2"/>
    <property type="match status" value="1"/>
</dbReference>
<dbReference type="Pfam" id="PF21133">
    <property type="entry name" value="CAA_C"/>
    <property type="match status" value="1"/>
</dbReference>
<evidence type="ECO:0000256" key="7">
    <source>
        <dbReference type="ARBA" id="ARBA00022840"/>
    </source>
</evidence>
<comment type="function">
    <text evidence="10">Catalyzes the addition and repair of the essential 3'-terminal CCA sequence in tRNAs without using a nucleic acid template. Adds these three nucleotides in the order of C, C, and A to the tRNA nucleotide-73, using CTP and ATP as substrates and producing inorganic pyrophosphate. tRNA 3'-terminal CCA addition is required both for tRNA processing and repair. Also involved in tRNA surveillance by mediating tandem CCA addition to generate a CCACCA at the 3' terminus of unstable tRNAs. While stable tRNAs receive only 3'-terminal CCA, unstable tRNAs are marked with CCACCA and rapidly degraded.</text>
</comment>
<dbReference type="PIRSF" id="PIRSF005335">
    <property type="entry name" value="CCA_arch"/>
    <property type="match status" value="1"/>
</dbReference>
<keyword evidence="9 10" id="KW-0694">RNA-binding</keyword>
<dbReference type="SUPFAM" id="SSF81631">
    <property type="entry name" value="PAP/OAS1 substrate-binding domain"/>
    <property type="match status" value="1"/>
</dbReference>
<dbReference type="PANTHER" id="PTHR39643:SF1">
    <property type="entry name" value="CCA-ADDING ENZYME"/>
    <property type="match status" value="1"/>
</dbReference>
<dbReference type="CDD" id="cd05400">
    <property type="entry name" value="NT_2-5OAS_ClassI-CCAase"/>
    <property type="match status" value="1"/>
</dbReference>
<name>A0A1J5T970_9ARCH</name>